<keyword evidence="1" id="KW-1133">Transmembrane helix</keyword>
<name>A0A1H1F6E6_9MICC</name>
<dbReference type="Proteomes" id="UP000181917">
    <property type="component" value="Unassembled WGS sequence"/>
</dbReference>
<evidence type="ECO:0000313" key="2">
    <source>
        <dbReference type="EMBL" id="SDQ96498.1"/>
    </source>
</evidence>
<sequence length="122" mass="13134">MELSVGSVAIAAGAAMAFAGWRAYSGRWRRWLAYGGLIPKVRSYPGLGLLYGGISFLLAPAAVWAAGAGAPKAAVAALVLPAIAGMLIWLLSHAWLPRFMRPEWVRATEQNEELYARHRGDV</sequence>
<feature type="transmembrane region" description="Helical" evidence="1">
    <location>
        <begin position="44"/>
        <end position="67"/>
    </location>
</feature>
<feature type="transmembrane region" description="Helical" evidence="1">
    <location>
        <begin position="73"/>
        <end position="96"/>
    </location>
</feature>
<feature type="transmembrane region" description="Helical" evidence="1">
    <location>
        <begin position="6"/>
        <end position="24"/>
    </location>
</feature>
<gene>
    <name evidence="2" type="ORF">SAMN04489742_3279</name>
</gene>
<keyword evidence="1" id="KW-0472">Membrane</keyword>
<dbReference type="STRING" id="37928.SAMN04489742_3279"/>
<evidence type="ECO:0000313" key="3">
    <source>
        <dbReference type="Proteomes" id="UP000181917"/>
    </source>
</evidence>
<protein>
    <submittedName>
        <fullName evidence="2">Uncharacterized protein</fullName>
    </submittedName>
</protein>
<dbReference type="EMBL" id="FNKH01000002">
    <property type="protein sequence ID" value="SDQ96498.1"/>
    <property type="molecule type" value="Genomic_DNA"/>
</dbReference>
<keyword evidence="1" id="KW-0812">Transmembrane</keyword>
<keyword evidence="3" id="KW-1185">Reference proteome</keyword>
<reference evidence="2 3" key="1">
    <citation type="submission" date="2016-10" db="EMBL/GenBank/DDBJ databases">
        <authorList>
            <person name="de Groot N.N."/>
        </authorList>
    </citation>
    <scope>NUCLEOTIDE SEQUENCE [LARGE SCALE GENOMIC DNA]</scope>
    <source>
        <strain evidence="2 3">DSM 20117</strain>
    </source>
</reference>
<proteinExistence type="predicted"/>
<evidence type="ECO:0000256" key="1">
    <source>
        <dbReference type="SAM" id="Phobius"/>
    </source>
</evidence>
<organism evidence="2 3">
    <name type="scientific">Crystallibacter crystallopoietes</name>
    <dbReference type="NCBI Taxonomy" id="37928"/>
    <lineage>
        <taxon>Bacteria</taxon>
        <taxon>Bacillati</taxon>
        <taxon>Actinomycetota</taxon>
        <taxon>Actinomycetes</taxon>
        <taxon>Micrococcales</taxon>
        <taxon>Micrococcaceae</taxon>
        <taxon>Crystallibacter</taxon>
    </lineage>
</organism>
<dbReference type="AlphaFoldDB" id="A0A1H1F6E6"/>
<accession>A0A1H1F6E6</accession>